<dbReference type="AlphaFoldDB" id="A0AAV7SZ38"/>
<feature type="compositionally biased region" description="Basic and acidic residues" evidence="1">
    <location>
        <begin position="145"/>
        <end position="156"/>
    </location>
</feature>
<organism evidence="2 3">
    <name type="scientific">Pleurodeles waltl</name>
    <name type="common">Iberian ribbed newt</name>
    <dbReference type="NCBI Taxonomy" id="8319"/>
    <lineage>
        <taxon>Eukaryota</taxon>
        <taxon>Metazoa</taxon>
        <taxon>Chordata</taxon>
        <taxon>Craniata</taxon>
        <taxon>Vertebrata</taxon>
        <taxon>Euteleostomi</taxon>
        <taxon>Amphibia</taxon>
        <taxon>Batrachia</taxon>
        <taxon>Caudata</taxon>
        <taxon>Salamandroidea</taxon>
        <taxon>Salamandridae</taxon>
        <taxon>Pleurodelinae</taxon>
        <taxon>Pleurodeles</taxon>
    </lineage>
</organism>
<dbReference type="InterPro" id="IPR042509">
    <property type="entry name" value="ZCCHC3"/>
</dbReference>
<evidence type="ECO:0000256" key="1">
    <source>
        <dbReference type="SAM" id="MobiDB-lite"/>
    </source>
</evidence>
<dbReference type="SUPFAM" id="SSF57756">
    <property type="entry name" value="Retrovirus zinc finger-like domains"/>
    <property type="match status" value="1"/>
</dbReference>
<comment type="caution">
    <text evidence="2">The sequence shown here is derived from an EMBL/GenBank/DDBJ whole genome shotgun (WGS) entry which is preliminary data.</text>
</comment>
<evidence type="ECO:0000313" key="3">
    <source>
        <dbReference type="Proteomes" id="UP001066276"/>
    </source>
</evidence>
<dbReference type="GO" id="GO:0003690">
    <property type="term" value="F:double-stranded DNA binding"/>
    <property type="evidence" value="ECO:0007669"/>
    <property type="project" value="InterPro"/>
</dbReference>
<feature type="compositionally biased region" description="Basic residues" evidence="1">
    <location>
        <begin position="223"/>
        <end position="232"/>
    </location>
</feature>
<dbReference type="GO" id="GO:0008270">
    <property type="term" value="F:zinc ion binding"/>
    <property type="evidence" value="ECO:0007669"/>
    <property type="project" value="InterPro"/>
</dbReference>
<feature type="compositionally biased region" description="Low complexity" evidence="1">
    <location>
        <begin position="183"/>
        <end position="194"/>
    </location>
</feature>
<dbReference type="Proteomes" id="UP001066276">
    <property type="component" value="Chromosome 4_1"/>
</dbReference>
<keyword evidence="3" id="KW-1185">Reference proteome</keyword>
<protein>
    <submittedName>
        <fullName evidence="2">Uncharacterized protein</fullName>
    </submittedName>
</protein>
<sequence length="280" mass="30896">MEAVCLKLSSLYDVRQELAVSPDPAAKDRLRHPLGSFYLGEDEGKIRYPGQPFTCRKFQAVGHKGIDCPEKFCRICRQTGHEASGYTGKKACNFCGGEGHTYYWCPKSEKPKACAAAAAGTPTPKTTRPKLDPTANAKVNTRLKASREEAQQKPEPTRSSTREGPALQDQEPPGPGPERIQATTVSTVEPTTVVDPATPPEAAVTVEPPHPEGTLEEGAPKDARHKKPKGSRKLCQQLGPRMERRPRLQSRQKGRRRGNSPRRKRTAAETRRRLKRCGTK</sequence>
<dbReference type="PANTHER" id="PTHR22639:SF7">
    <property type="entry name" value="CCHC-TYPE DOMAIN-CONTAINING PROTEIN"/>
    <property type="match status" value="1"/>
</dbReference>
<feature type="region of interest" description="Disordered" evidence="1">
    <location>
        <begin position="119"/>
        <end position="280"/>
    </location>
</feature>
<dbReference type="InterPro" id="IPR036875">
    <property type="entry name" value="Znf_CCHC_sf"/>
</dbReference>
<gene>
    <name evidence="2" type="ORF">NDU88_001397</name>
</gene>
<accession>A0AAV7SZ38</accession>
<name>A0AAV7SZ38_PLEWA</name>
<dbReference type="EMBL" id="JANPWB010000007">
    <property type="protein sequence ID" value="KAJ1169504.1"/>
    <property type="molecule type" value="Genomic_DNA"/>
</dbReference>
<dbReference type="PANTHER" id="PTHR22639">
    <property type="entry name" value="GAG-RELATED PROTEIN"/>
    <property type="match status" value="1"/>
</dbReference>
<dbReference type="GO" id="GO:0002218">
    <property type="term" value="P:activation of innate immune response"/>
    <property type="evidence" value="ECO:0007669"/>
    <property type="project" value="InterPro"/>
</dbReference>
<proteinExistence type="predicted"/>
<evidence type="ECO:0000313" key="2">
    <source>
        <dbReference type="EMBL" id="KAJ1169504.1"/>
    </source>
</evidence>
<reference evidence="2" key="1">
    <citation type="journal article" date="2022" name="bioRxiv">
        <title>Sequencing and chromosome-scale assembly of the giantPleurodeles waltlgenome.</title>
        <authorList>
            <person name="Brown T."/>
            <person name="Elewa A."/>
            <person name="Iarovenko S."/>
            <person name="Subramanian E."/>
            <person name="Araus A.J."/>
            <person name="Petzold A."/>
            <person name="Susuki M."/>
            <person name="Suzuki K.-i.T."/>
            <person name="Hayashi T."/>
            <person name="Toyoda A."/>
            <person name="Oliveira C."/>
            <person name="Osipova E."/>
            <person name="Leigh N.D."/>
            <person name="Simon A."/>
            <person name="Yun M.H."/>
        </authorList>
    </citation>
    <scope>NUCLEOTIDE SEQUENCE</scope>
    <source>
        <strain evidence="2">20211129_DDA</strain>
        <tissue evidence="2">Liver</tissue>
    </source>
</reference>
<feature type="compositionally biased region" description="Basic residues" evidence="1">
    <location>
        <begin position="247"/>
        <end position="265"/>
    </location>
</feature>
<dbReference type="GO" id="GO:0003723">
    <property type="term" value="F:RNA binding"/>
    <property type="evidence" value="ECO:0007669"/>
    <property type="project" value="InterPro"/>
</dbReference>